<feature type="domain" description="NADPH-dependent FMN reductase-like" evidence="3">
    <location>
        <begin position="10"/>
        <end position="119"/>
    </location>
</feature>
<evidence type="ECO:0000259" key="3">
    <source>
        <dbReference type="Pfam" id="PF03358"/>
    </source>
</evidence>
<comment type="caution">
    <text evidence="4">The sequence shown here is derived from an EMBL/GenBank/DDBJ whole genome shotgun (WGS) entry which is preliminary data.</text>
</comment>
<evidence type="ECO:0000313" key="4">
    <source>
        <dbReference type="EMBL" id="MCQ4840471.1"/>
    </source>
</evidence>
<evidence type="ECO:0000256" key="1">
    <source>
        <dbReference type="ARBA" id="ARBA00022630"/>
    </source>
</evidence>
<keyword evidence="1" id="KW-0285">Flavoprotein</keyword>
<accession>A0ABT1S0K4</accession>
<dbReference type="InterPro" id="IPR005025">
    <property type="entry name" value="FMN_Rdtase-like_dom"/>
</dbReference>
<dbReference type="Pfam" id="PF03358">
    <property type="entry name" value="FMN_red"/>
    <property type="match status" value="1"/>
</dbReference>
<reference evidence="4 5" key="1">
    <citation type="submission" date="2022-06" db="EMBL/GenBank/DDBJ databases">
        <title>Isolation of gut microbiota from human fecal samples.</title>
        <authorList>
            <person name="Pamer E.G."/>
            <person name="Barat B."/>
            <person name="Waligurski E."/>
            <person name="Medina S."/>
            <person name="Paddock L."/>
            <person name="Mostad J."/>
        </authorList>
    </citation>
    <scope>NUCLEOTIDE SEQUENCE [LARGE SCALE GENOMIC DNA]</scope>
    <source>
        <strain evidence="4 5">DFI.9.73</strain>
    </source>
</reference>
<name>A0ABT1S0K4_9FIRM</name>
<keyword evidence="2" id="KW-0288">FMN</keyword>
<dbReference type="PANTHER" id="PTHR43278">
    <property type="entry name" value="NAD(P)H-DEPENDENT FMN-CONTAINING OXIDOREDUCTASE YWQN-RELATED"/>
    <property type="match status" value="1"/>
</dbReference>
<dbReference type="InterPro" id="IPR029039">
    <property type="entry name" value="Flavoprotein-like_sf"/>
</dbReference>
<dbReference type="PANTHER" id="PTHR43278:SF4">
    <property type="entry name" value="NAD(P)H-DEPENDENT FMN-CONTAINING OXIDOREDUCTASE YWQN-RELATED"/>
    <property type="match status" value="1"/>
</dbReference>
<sequence length="196" mass="22086">MPLHYEGKKKLLVLFGSPNGQGCTRKLLDSFLVRFRENNSWEITEINAYEENVHPCTGCKSCAKKEGCVFDDFDRIDKELRASDLLVVASPVYNCSFPSPLKAVLDRTQRYFEARFSLGIRPPIKKHREAVLLLTMGSQEDFAVEVTTYQLSRAFTVMNTELAGCAVWDATDLGEQKKGEAQQKAQGIALEILSRM</sequence>
<organism evidence="4 5">
    <name type="scientific">Neglectibacter timonensis</name>
    <dbReference type="NCBI Taxonomy" id="1776382"/>
    <lineage>
        <taxon>Bacteria</taxon>
        <taxon>Bacillati</taxon>
        <taxon>Bacillota</taxon>
        <taxon>Clostridia</taxon>
        <taxon>Eubacteriales</taxon>
        <taxon>Oscillospiraceae</taxon>
        <taxon>Neglectibacter</taxon>
    </lineage>
</organism>
<dbReference type="RefSeq" id="WP_066862531.1">
    <property type="nucleotide sequence ID" value="NZ_CABKVV010000013.1"/>
</dbReference>
<protein>
    <submittedName>
        <fullName evidence="4">Flavodoxin family protein</fullName>
    </submittedName>
</protein>
<dbReference type="InterPro" id="IPR051796">
    <property type="entry name" value="ISF_SsuE-like"/>
</dbReference>
<keyword evidence="5" id="KW-1185">Reference proteome</keyword>
<dbReference type="GeneID" id="90531910"/>
<dbReference type="SUPFAM" id="SSF52218">
    <property type="entry name" value="Flavoproteins"/>
    <property type="match status" value="1"/>
</dbReference>
<dbReference type="Gene3D" id="3.40.50.360">
    <property type="match status" value="1"/>
</dbReference>
<evidence type="ECO:0000313" key="5">
    <source>
        <dbReference type="Proteomes" id="UP001524473"/>
    </source>
</evidence>
<dbReference type="Proteomes" id="UP001524473">
    <property type="component" value="Unassembled WGS sequence"/>
</dbReference>
<dbReference type="EMBL" id="JANFZH010000024">
    <property type="protein sequence ID" value="MCQ4840471.1"/>
    <property type="molecule type" value="Genomic_DNA"/>
</dbReference>
<proteinExistence type="predicted"/>
<gene>
    <name evidence="4" type="ORF">NE695_11165</name>
</gene>
<evidence type="ECO:0000256" key="2">
    <source>
        <dbReference type="ARBA" id="ARBA00022643"/>
    </source>
</evidence>